<name>A0ABW7IRZ7_9VIBR</name>
<organism evidence="2 3">
    <name type="scientific">Vibrio rumoiensis</name>
    <dbReference type="NCBI Taxonomy" id="76258"/>
    <lineage>
        <taxon>Bacteria</taxon>
        <taxon>Pseudomonadati</taxon>
        <taxon>Pseudomonadota</taxon>
        <taxon>Gammaproteobacteria</taxon>
        <taxon>Vibrionales</taxon>
        <taxon>Vibrionaceae</taxon>
        <taxon>Vibrio</taxon>
    </lineage>
</organism>
<dbReference type="SUPFAM" id="SSF53850">
    <property type="entry name" value="Periplasmic binding protein-like II"/>
    <property type="match status" value="1"/>
</dbReference>
<dbReference type="Gene3D" id="3.40.190.290">
    <property type="match status" value="1"/>
</dbReference>
<protein>
    <submittedName>
        <fullName evidence="2">LysR substrate-binding domain-containing protein</fullName>
    </submittedName>
</protein>
<feature type="domain" description="LysR substrate-binding" evidence="1">
    <location>
        <begin position="30"/>
        <end position="217"/>
    </location>
</feature>
<dbReference type="InterPro" id="IPR005119">
    <property type="entry name" value="LysR_subst-bd"/>
</dbReference>
<evidence type="ECO:0000313" key="2">
    <source>
        <dbReference type="EMBL" id="MFH0264247.1"/>
    </source>
</evidence>
<keyword evidence="3" id="KW-1185">Reference proteome</keyword>
<dbReference type="Pfam" id="PF03466">
    <property type="entry name" value="LysR_substrate"/>
    <property type="match status" value="1"/>
</dbReference>
<proteinExistence type="predicted"/>
<dbReference type="EMBL" id="JBIHSN010000002">
    <property type="protein sequence ID" value="MFH0264247.1"/>
    <property type="molecule type" value="Genomic_DNA"/>
</dbReference>
<comment type="caution">
    <text evidence="2">The sequence shown here is derived from an EMBL/GenBank/DDBJ whole genome shotgun (WGS) entry which is preliminary data.</text>
</comment>
<reference evidence="2 3" key="1">
    <citation type="submission" date="2024-10" db="EMBL/GenBank/DDBJ databases">
        <authorList>
            <person name="Yibar A."/>
            <person name="Saticioglu I.B."/>
            <person name="Duman M."/>
            <person name="Ajmi N."/>
            <person name="Gurler F."/>
            <person name="Ay H."/>
            <person name="Onuk E."/>
            <person name="Guler S."/>
            <person name="Romalde J.L."/>
        </authorList>
    </citation>
    <scope>NUCLEOTIDE SEQUENCE [LARGE SCALE GENOMIC DNA]</scope>
    <source>
        <strain evidence="2 3">14-MA-B</strain>
    </source>
</reference>
<sequence>MFTNELKKQIEFARAETLNQVTVDKPNIKINTQHSLSEYLVGEIIDHYPEVLRESVVNVEPSNFHDSVQNFLADTSSLLLLMQFDSIPLFIPNKDVQSMDIGIDYLAPMVGVDKRGTPYFDYQTSKQIPMLSYTTKSVFRQAIEKSQTTKQLLHCNIVYENNVTHSLKNMVLSGHGVAWLPLNSIKKELAQGRLLLLSKEIEPVVGRIRLYRHQASESCLTTTNLWQSMNSFKLEPVRCKV</sequence>
<evidence type="ECO:0000259" key="1">
    <source>
        <dbReference type="Pfam" id="PF03466"/>
    </source>
</evidence>
<accession>A0ABW7IRZ7</accession>
<gene>
    <name evidence="2" type="ORF">ACGRQ9_01675</name>
</gene>
<dbReference type="Proteomes" id="UP001607151">
    <property type="component" value="Unassembled WGS sequence"/>
</dbReference>
<evidence type="ECO:0000313" key="3">
    <source>
        <dbReference type="Proteomes" id="UP001607151"/>
    </source>
</evidence>
<dbReference type="RefSeq" id="WP_394608080.1">
    <property type="nucleotide sequence ID" value="NZ_JBIHSN010000002.1"/>
</dbReference>